<dbReference type="Proteomes" id="UP000221165">
    <property type="component" value="Unassembled WGS sequence"/>
</dbReference>
<dbReference type="VEuPathDB" id="ToxoDB:CSUI_003812"/>
<evidence type="ECO:0000313" key="4">
    <source>
        <dbReference type="Proteomes" id="UP000221165"/>
    </source>
</evidence>
<feature type="compositionally biased region" description="Basic and acidic residues" evidence="1">
    <location>
        <begin position="1"/>
        <end position="10"/>
    </location>
</feature>
<organism evidence="3 4">
    <name type="scientific">Cystoisospora suis</name>
    <dbReference type="NCBI Taxonomy" id="483139"/>
    <lineage>
        <taxon>Eukaryota</taxon>
        <taxon>Sar</taxon>
        <taxon>Alveolata</taxon>
        <taxon>Apicomplexa</taxon>
        <taxon>Conoidasida</taxon>
        <taxon>Coccidia</taxon>
        <taxon>Eucoccidiorida</taxon>
        <taxon>Eimeriorina</taxon>
        <taxon>Sarcocystidae</taxon>
        <taxon>Cystoisospora</taxon>
    </lineage>
</organism>
<feature type="region of interest" description="Disordered" evidence="1">
    <location>
        <begin position="140"/>
        <end position="159"/>
    </location>
</feature>
<protein>
    <recommendedName>
        <fullName evidence="5">Transmembrane protein</fullName>
    </recommendedName>
</protein>
<keyword evidence="2" id="KW-0812">Transmembrane</keyword>
<dbReference type="GeneID" id="94427218"/>
<keyword evidence="4" id="KW-1185">Reference proteome</keyword>
<gene>
    <name evidence="3" type="ORF">CSUI_003812</name>
</gene>
<feature type="transmembrane region" description="Helical" evidence="2">
    <location>
        <begin position="85"/>
        <end position="103"/>
    </location>
</feature>
<evidence type="ECO:0000256" key="1">
    <source>
        <dbReference type="SAM" id="MobiDB-lite"/>
    </source>
</evidence>
<name>A0A2C6L3F3_9APIC</name>
<evidence type="ECO:0000313" key="3">
    <source>
        <dbReference type="EMBL" id="PHJ22335.1"/>
    </source>
</evidence>
<proteinExistence type="predicted"/>
<evidence type="ECO:0008006" key="5">
    <source>
        <dbReference type="Google" id="ProtNLM"/>
    </source>
</evidence>
<keyword evidence="2" id="KW-0472">Membrane</keyword>
<sequence length="191" mass="20668">MSNHTTKELHSGAQVRSPRQNAQQREAEEAVVALGHRLSGAPIWLKRDPHERLRAPGGSAASCRGGGGCRKGKEVEKHKGYYRKLLFSLFVTSILIATTVVIARNRSRISGKIGTSAKSRLAELNCPLFNRSSVTTVRSQGGERRLAADGTPNNPADQENIDVECATALGLSLVESDRTGRPTPSSRYKPP</sequence>
<comment type="caution">
    <text evidence="3">The sequence shown here is derived from an EMBL/GenBank/DDBJ whole genome shotgun (WGS) entry which is preliminary data.</text>
</comment>
<evidence type="ECO:0000256" key="2">
    <source>
        <dbReference type="SAM" id="Phobius"/>
    </source>
</evidence>
<dbReference type="AlphaFoldDB" id="A0A2C6L3F3"/>
<feature type="region of interest" description="Disordered" evidence="1">
    <location>
        <begin position="1"/>
        <end position="28"/>
    </location>
</feature>
<dbReference type="RefSeq" id="XP_067924012.1">
    <property type="nucleotide sequence ID" value="XM_068064007.1"/>
</dbReference>
<reference evidence="3 4" key="1">
    <citation type="journal article" date="2017" name="Int. J. Parasitol.">
        <title>The genome of the protozoan parasite Cystoisospora suis and a reverse vaccinology approach to identify vaccine candidates.</title>
        <authorList>
            <person name="Palmieri N."/>
            <person name="Shrestha A."/>
            <person name="Ruttkowski B."/>
            <person name="Beck T."/>
            <person name="Vogl C."/>
            <person name="Tomley F."/>
            <person name="Blake D.P."/>
            <person name="Joachim A."/>
        </authorList>
    </citation>
    <scope>NUCLEOTIDE SEQUENCE [LARGE SCALE GENOMIC DNA]</scope>
    <source>
        <strain evidence="3 4">Wien I</strain>
    </source>
</reference>
<accession>A0A2C6L3F3</accession>
<keyword evidence="2" id="KW-1133">Transmembrane helix</keyword>
<dbReference type="EMBL" id="MIGC01001723">
    <property type="protein sequence ID" value="PHJ22335.1"/>
    <property type="molecule type" value="Genomic_DNA"/>
</dbReference>